<gene>
    <name evidence="12" type="primary">ga29497</name>
    <name evidence="12" type="ORF">PR202_ga29497</name>
</gene>
<feature type="domain" description="Subtilisin-like protease fibronectin type-III" evidence="11">
    <location>
        <begin position="600"/>
        <end position="699"/>
    </location>
</feature>
<evidence type="ECO:0000313" key="12">
    <source>
        <dbReference type="EMBL" id="GJN11316.1"/>
    </source>
</evidence>
<dbReference type="GO" id="GO:0006508">
    <property type="term" value="P:proteolysis"/>
    <property type="evidence" value="ECO:0007669"/>
    <property type="project" value="UniProtKB-KW"/>
</dbReference>
<dbReference type="Gene3D" id="3.40.50.200">
    <property type="entry name" value="Peptidase S8/S53 domain"/>
    <property type="match status" value="1"/>
</dbReference>
<dbReference type="InterPro" id="IPR036852">
    <property type="entry name" value="Peptidase_S8/S53_dom_sf"/>
</dbReference>
<feature type="active site" description="Charge relay system" evidence="6 7">
    <location>
        <position position="90"/>
    </location>
</feature>
<keyword evidence="13" id="KW-1185">Reference proteome</keyword>
<dbReference type="InterPro" id="IPR015500">
    <property type="entry name" value="Peptidase_S8_subtilisin-rel"/>
</dbReference>
<dbReference type="PROSITE" id="PS00138">
    <property type="entry name" value="SUBTILASE_SER"/>
    <property type="match status" value="1"/>
</dbReference>
<dbReference type="Gene3D" id="3.30.70.80">
    <property type="entry name" value="Peptidase S8 propeptide/proteinase inhibitor I9"/>
    <property type="match status" value="1"/>
</dbReference>
<evidence type="ECO:0000256" key="4">
    <source>
        <dbReference type="ARBA" id="ARBA00022801"/>
    </source>
</evidence>
<dbReference type="InterPro" id="IPR041469">
    <property type="entry name" value="Subtilisin-like_FN3"/>
</dbReference>
<dbReference type="Gene3D" id="2.60.40.2310">
    <property type="match status" value="1"/>
</dbReference>
<evidence type="ECO:0000313" key="13">
    <source>
        <dbReference type="Proteomes" id="UP001054889"/>
    </source>
</evidence>
<dbReference type="PROSITE" id="PS51892">
    <property type="entry name" value="SUBTILASE"/>
    <property type="match status" value="1"/>
</dbReference>
<keyword evidence="5 7" id="KW-0720">Serine protease</keyword>
<evidence type="ECO:0000259" key="8">
    <source>
        <dbReference type="Pfam" id="PF00082"/>
    </source>
</evidence>
<dbReference type="CDD" id="cd02120">
    <property type="entry name" value="PA_subtilisin_like"/>
    <property type="match status" value="1"/>
</dbReference>
<dbReference type="InterPro" id="IPR010259">
    <property type="entry name" value="S8pro/Inhibitor_I9"/>
</dbReference>
<evidence type="ECO:0000256" key="1">
    <source>
        <dbReference type="ARBA" id="ARBA00011073"/>
    </source>
</evidence>
<feature type="active site" description="Charge relay system" evidence="6 7">
    <location>
        <position position="478"/>
    </location>
</feature>
<organism evidence="12 13">
    <name type="scientific">Eleusine coracana subsp. coracana</name>
    <dbReference type="NCBI Taxonomy" id="191504"/>
    <lineage>
        <taxon>Eukaryota</taxon>
        <taxon>Viridiplantae</taxon>
        <taxon>Streptophyta</taxon>
        <taxon>Embryophyta</taxon>
        <taxon>Tracheophyta</taxon>
        <taxon>Spermatophyta</taxon>
        <taxon>Magnoliopsida</taxon>
        <taxon>Liliopsida</taxon>
        <taxon>Poales</taxon>
        <taxon>Poaceae</taxon>
        <taxon>PACMAD clade</taxon>
        <taxon>Chloridoideae</taxon>
        <taxon>Cynodonteae</taxon>
        <taxon>Eleusininae</taxon>
        <taxon>Eleusine</taxon>
    </lineage>
</organism>
<dbReference type="Pfam" id="PF02225">
    <property type="entry name" value="PA"/>
    <property type="match status" value="1"/>
</dbReference>
<dbReference type="InterPro" id="IPR000209">
    <property type="entry name" value="Peptidase_S8/S53_dom"/>
</dbReference>
<dbReference type="GO" id="GO:0004252">
    <property type="term" value="F:serine-type endopeptidase activity"/>
    <property type="evidence" value="ECO:0007669"/>
    <property type="project" value="UniProtKB-UniRule"/>
</dbReference>
<evidence type="ECO:0000256" key="7">
    <source>
        <dbReference type="PROSITE-ProRule" id="PRU01240"/>
    </source>
</evidence>
<dbReference type="PRINTS" id="PR00723">
    <property type="entry name" value="SUBTILISIN"/>
</dbReference>
<evidence type="ECO:0000259" key="10">
    <source>
        <dbReference type="Pfam" id="PF05922"/>
    </source>
</evidence>
<keyword evidence="3" id="KW-0732">Signal</keyword>
<dbReference type="FunFam" id="3.40.50.200:FF:000006">
    <property type="entry name" value="Subtilisin-like protease SBT1.5"/>
    <property type="match status" value="1"/>
</dbReference>
<keyword evidence="4 7" id="KW-0378">Hydrolase</keyword>
<dbReference type="InterPro" id="IPR023828">
    <property type="entry name" value="Peptidase_S8_Ser-AS"/>
</dbReference>
<dbReference type="InterPro" id="IPR045051">
    <property type="entry name" value="SBT"/>
</dbReference>
<feature type="domain" description="Peptidase S8/S53" evidence="8">
    <location>
        <begin position="81"/>
        <end position="519"/>
    </location>
</feature>
<feature type="domain" description="Inhibitor I9" evidence="10">
    <location>
        <begin position="11"/>
        <end position="54"/>
    </location>
</feature>
<dbReference type="Pfam" id="PF00082">
    <property type="entry name" value="Peptidase_S8"/>
    <property type="match status" value="1"/>
</dbReference>
<dbReference type="CDD" id="cd04852">
    <property type="entry name" value="Peptidases_S8_3"/>
    <property type="match status" value="1"/>
</dbReference>
<dbReference type="InterPro" id="IPR022398">
    <property type="entry name" value="Peptidase_S8_His-AS"/>
</dbReference>
<evidence type="ECO:0000256" key="2">
    <source>
        <dbReference type="ARBA" id="ARBA00022670"/>
    </source>
</evidence>
<dbReference type="PANTHER" id="PTHR10795">
    <property type="entry name" value="PROPROTEIN CONVERTASE SUBTILISIN/KEXIN"/>
    <property type="match status" value="1"/>
</dbReference>
<dbReference type="InterPro" id="IPR003137">
    <property type="entry name" value="PA_domain"/>
</dbReference>
<comment type="similarity">
    <text evidence="1 7">Belongs to the peptidase S8 family.</text>
</comment>
<dbReference type="PROSITE" id="PS00137">
    <property type="entry name" value="SUBTILASE_HIS"/>
    <property type="match status" value="1"/>
</dbReference>
<feature type="domain" description="PA" evidence="9">
    <location>
        <begin position="321"/>
        <end position="396"/>
    </location>
</feature>
<evidence type="ECO:0000256" key="3">
    <source>
        <dbReference type="ARBA" id="ARBA00022729"/>
    </source>
</evidence>
<dbReference type="Pfam" id="PF05922">
    <property type="entry name" value="Inhibitor_I9"/>
    <property type="match status" value="1"/>
</dbReference>
<feature type="active site" description="Charge relay system" evidence="6 7">
    <location>
        <position position="163"/>
    </location>
</feature>
<dbReference type="Pfam" id="PF17766">
    <property type="entry name" value="fn3_6"/>
    <property type="match status" value="1"/>
</dbReference>
<evidence type="ECO:0000256" key="6">
    <source>
        <dbReference type="PIRSR" id="PIRSR615500-1"/>
    </source>
</evidence>
<accession>A0AAV5DM86</accession>
<dbReference type="AlphaFoldDB" id="A0AAV5DM86"/>
<proteinExistence type="inferred from homology"/>
<dbReference type="InterPro" id="IPR037045">
    <property type="entry name" value="S8pro/Inhibitor_I9_sf"/>
</dbReference>
<reference evidence="12" key="1">
    <citation type="journal article" date="2018" name="DNA Res.">
        <title>Multiple hybrid de novo genome assembly of finger millet, an orphan allotetraploid crop.</title>
        <authorList>
            <person name="Hatakeyama M."/>
            <person name="Aluri S."/>
            <person name="Balachadran M.T."/>
            <person name="Sivarajan S.R."/>
            <person name="Patrignani A."/>
            <person name="Gruter S."/>
            <person name="Poveda L."/>
            <person name="Shimizu-Inatsugi R."/>
            <person name="Baeten J."/>
            <person name="Francoijs K.J."/>
            <person name="Nataraja K.N."/>
            <person name="Reddy Y.A.N."/>
            <person name="Phadnis S."/>
            <person name="Ravikumar R.L."/>
            <person name="Schlapbach R."/>
            <person name="Sreeman S.M."/>
            <person name="Shimizu K.K."/>
        </authorList>
    </citation>
    <scope>NUCLEOTIDE SEQUENCE</scope>
</reference>
<dbReference type="SUPFAM" id="SSF52743">
    <property type="entry name" value="Subtilisin-like"/>
    <property type="match status" value="1"/>
</dbReference>
<evidence type="ECO:0000259" key="9">
    <source>
        <dbReference type="Pfam" id="PF02225"/>
    </source>
</evidence>
<keyword evidence="2 7" id="KW-0645">Protease</keyword>
<evidence type="ECO:0000259" key="11">
    <source>
        <dbReference type="Pfam" id="PF17766"/>
    </source>
</evidence>
<dbReference type="InterPro" id="IPR034197">
    <property type="entry name" value="Peptidases_S8_3"/>
</dbReference>
<dbReference type="Proteomes" id="UP001054889">
    <property type="component" value="Unassembled WGS sequence"/>
</dbReference>
<evidence type="ECO:0008006" key="14">
    <source>
        <dbReference type="Google" id="ProtNLM"/>
    </source>
</evidence>
<protein>
    <recommendedName>
        <fullName evidence="14">Subtilisin-like protease</fullName>
    </recommendedName>
</protein>
<sequence>MMSAHSPRAANTTSRRILYTYDTVVHGFAVQLTGDEAQLMSTSAGVIGVYKNRLIRCLTTRTPSFLGLDPGFGAWNDTDFGDGVIIGFVDTGIWPESPSFSDKGLGPVRTSWRGKCVDTSDFNASLCNNKLVGVKAFDAAAKAMAGRSNHGQHVPSPTDLYGHGTHVSSTAAGSEVHVTGMNVFSRVTARGMAPKARIAMYKACDSGVCLEADIVAAVDAAVKDGVDVLSMSLGGHPPQPPFHSDAIAIATFGAERAGIFVTLAGGNDGPNASSVVNMAPWMTTVGAATVDRQFSANLNLGDGIVLEGRSLYTEKANRTSTTPLVYSSCKKKNYPHNIKGKIVVCTDEALMTKDVKKAGASGLVYTDKTSQSPYGIEAFAFPLPSLTLSNTGGERLTAYMASTPYPVASFSFTCVAVIGKNRAPMVTGFSSRGPNPVVPELLKPDIIAPGVNILAAWTGWGAPLDKRNHYYRFLYGTSMACPHVAGVAALIKKKHGEWTPAMIRSALITTAALLDNTDREILDNAVIEGQQDATAATPFAAGAGHIRPQLAMDPGLVYDAGTRDYVDFLCALNYTMQQLRLFAPDMAACTSTKLPGGPSDLNYPSFVVIFNGRTNARTLTRTVTKVSEEAETYKVTVLAPKHVKVTVTPAILEFQKQYEKRSYTVEFRSDAGENNAKAEWEFGHIIWENTMRQVTSPVAFAWKN</sequence>
<reference evidence="12" key="2">
    <citation type="submission" date="2021-12" db="EMBL/GenBank/DDBJ databases">
        <title>Resequencing data analysis of finger millet.</title>
        <authorList>
            <person name="Hatakeyama M."/>
            <person name="Aluri S."/>
            <person name="Balachadran M.T."/>
            <person name="Sivarajan S.R."/>
            <person name="Poveda L."/>
            <person name="Shimizu-Inatsugi R."/>
            <person name="Schlapbach R."/>
            <person name="Sreeman S.M."/>
            <person name="Shimizu K.K."/>
        </authorList>
    </citation>
    <scope>NUCLEOTIDE SEQUENCE</scope>
</reference>
<evidence type="ECO:0000256" key="5">
    <source>
        <dbReference type="ARBA" id="ARBA00022825"/>
    </source>
</evidence>
<name>A0AAV5DM86_ELECO</name>
<dbReference type="Gene3D" id="3.50.30.30">
    <property type="match status" value="1"/>
</dbReference>
<comment type="caution">
    <text evidence="12">The sequence shown here is derived from an EMBL/GenBank/DDBJ whole genome shotgun (WGS) entry which is preliminary data.</text>
</comment>
<dbReference type="EMBL" id="BQKI01000018">
    <property type="protein sequence ID" value="GJN11316.1"/>
    <property type="molecule type" value="Genomic_DNA"/>
</dbReference>